<dbReference type="InterPro" id="IPR027417">
    <property type="entry name" value="P-loop_NTPase"/>
</dbReference>
<dbReference type="GO" id="GO:0003677">
    <property type="term" value="F:DNA binding"/>
    <property type="evidence" value="ECO:0007669"/>
    <property type="project" value="InterPro"/>
</dbReference>
<sequence length="1034" mass="115579">MEAVFLTVVFNSIPETVKIKLWPHQREAVDFAVNHLNNHQGTCIVRMPTGTGKTGVIASLAALANPGQTLVLTPWVHLKHQLIDDITLRFWSRIDVDAPKLAISELLPSNVEKTLGNARILISSFTCLTDIRRNHPEQYKALKRQISLIVVDEGHYEPAVEWGQSIKQIEAPTVLLSATPYRNDLKLFRIKDPQASVYNYRHACAETHEIIRPITFETLKGVNASNDIDHKAQAFAQYWLAAKQSVGALATDEPRAIICCDSHSEIEKTITILNKHNITAIGIHDRFSQTPPFYKNVPSVTVEAEVWVHQNKLTEGFDDSRFCCVALFSKISNDRKLIQQIGRIIRKTGADRPGSAARVVCVEGADFADRWRAYRDYELAFEPRSANYFRDYVSSLLALQPEFEYFDGRFRKRFDESILGSDEQVSIAPSVLVRVVSTGFLFDDYIEHCTDTLNLEDAIILGPDAFGPCQQSAHHAVWVYASVANSRLLGANSLYEVRLHAHCVTYFDGHLLISDTSGTYPEDLIERHTLPVSIEHLSRVFGAGAKMTNVSLQNTIPFDSVIRAAAIRGTDLSRISASLTDSIQICRSARGALAGDRKYVGFQRGRVRQELTETQRKSHQVAEFVAWAKTISQLLGMPSAPARQNHEVLSRYIQPVDPPAHVAPKAISLDMHHGYIRFTRRDGTALEARSLSAEIVQIKHRGPSTAAPTFEFELSFVYVENEVTTTITEVMRFEFQQAKTRFWFKSATRNRVRVEDNNFPSKKFSLAEYLNRKQEHILIGMQDGNSIYQGRHFYTVNYGHAERNIVNLIKNVTVGDVYSEKGTKAELSEINRSTMTAFLPGTLFKFIAEDHLAIPFDPEVLVCTDLGTECADFVAINYTNKQLAFVHAKQGKGSKISASDFHDIVSQAMKNLLYFSPASDDPEGTAGWNTAQKWNKTQISRIQKNSLQTPEGNAIWSRVKEQIFGAPDAQLHVVLATAGCCDLKTLQNAITQTGSRTAETGQLMHLLNGLNGTVRSLGAQLSILNLPVPPKSTT</sequence>
<gene>
    <name evidence="2" type="ORF">BK649_21335</name>
</gene>
<dbReference type="Proteomes" id="UP000283389">
    <property type="component" value="Unassembled WGS sequence"/>
</dbReference>
<dbReference type="GO" id="GO:0016787">
    <property type="term" value="F:hydrolase activity"/>
    <property type="evidence" value="ECO:0007669"/>
    <property type="project" value="InterPro"/>
</dbReference>
<evidence type="ECO:0000313" key="2">
    <source>
        <dbReference type="EMBL" id="ROM48444.1"/>
    </source>
</evidence>
<dbReference type="GO" id="GO:0005829">
    <property type="term" value="C:cytosol"/>
    <property type="evidence" value="ECO:0007669"/>
    <property type="project" value="TreeGrafter"/>
</dbReference>
<dbReference type="InterPro" id="IPR006935">
    <property type="entry name" value="Helicase/UvrB_N"/>
</dbReference>
<reference evidence="2 3" key="1">
    <citation type="submission" date="2016-10" db="EMBL/GenBank/DDBJ databases">
        <title>Comparative genome analysis of multiple Pseudomonas spp. focuses on biocontrol and plant growth promoting traits.</title>
        <authorList>
            <person name="Tao X.-Y."/>
            <person name="Taylor C.G."/>
        </authorList>
    </citation>
    <scope>NUCLEOTIDE SEQUENCE [LARGE SCALE GENOMIC DNA]</scope>
    <source>
        <strain evidence="2 3">36C8</strain>
    </source>
</reference>
<comment type="caution">
    <text evidence="2">The sequence shown here is derived from an EMBL/GenBank/DDBJ whole genome shotgun (WGS) entry which is preliminary data.</text>
</comment>
<dbReference type="PANTHER" id="PTHR47396">
    <property type="entry name" value="TYPE I RESTRICTION ENZYME ECOKI R PROTEIN"/>
    <property type="match status" value="1"/>
</dbReference>
<organism evidence="2 3">
    <name type="scientific">Pseudomonas canadensis</name>
    <dbReference type="NCBI Taxonomy" id="915099"/>
    <lineage>
        <taxon>Bacteria</taxon>
        <taxon>Pseudomonadati</taxon>
        <taxon>Pseudomonadota</taxon>
        <taxon>Gammaproteobacteria</taxon>
        <taxon>Pseudomonadales</taxon>
        <taxon>Pseudomonadaceae</taxon>
        <taxon>Pseudomonas</taxon>
    </lineage>
</organism>
<dbReference type="SUPFAM" id="SSF52540">
    <property type="entry name" value="P-loop containing nucleoside triphosphate hydrolases"/>
    <property type="match status" value="2"/>
</dbReference>
<evidence type="ECO:0000259" key="1">
    <source>
        <dbReference type="PROSITE" id="PS51192"/>
    </source>
</evidence>
<name>A0A423F2B2_9PSED</name>
<dbReference type="SMART" id="SM00487">
    <property type="entry name" value="DEXDc"/>
    <property type="match status" value="1"/>
</dbReference>
<evidence type="ECO:0000313" key="3">
    <source>
        <dbReference type="Proteomes" id="UP000283389"/>
    </source>
</evidence>
<dbReference type="PANTHER" id="PTHR47396:SF1">
    <property type="entry name" value="ATP-DEPENDENT HELICASE IRC3-RELATED"/>
    <property type="match status" value="1"/>
</dbReference>
<dbReference type="AlphaFoldDB" id="A0A423F2B2"/>
<dbReference type="PROSITE" id="PS51192">
    <property type="entry name" value="HELICASE_ATP_BIND_1"/>
    <property type="match status" value="1"/>
</dbReference>
<dbReference type="GO" id="GO:0005524">
    <property type="term" value="F:ATP binding"/>
    <property type="evidence" value="ECO:0007669"/>
    <property type="project" value="InterPro"/>
</dbReference>
<dbReference type="EMBL" id="MOAZ01000017">
    <property type="protein sequence ID" value="ROM48444.1"/>
    <property type="molecule type" value="Genomic_DNA"/>
</dbReference>
<dbReference type="InterPro" id="IPR050742">
    <property type="entry name" value="Helicase_Restrict-Modif_Enz"/>
</dbReference>
<dbReference type="InterPro" id="IPR014001">
    <property type="entry name" value="Helicase_ATP-bd"/>
</dbReference>
<protein>
    <recommendedName>
        <fullName evidence="1">Helicase ATP-binding domain-containing protein</fullName>
    </recommendedName>
</protein>
<dbReference type="Pfam" id="PF04851">
    <property type="entry name" value="ResIII"/>
    <property type="match status" value="1"/>
</dbReference>
<accession>A0A423F2B2</accession>
<feature type="domain" description="Helicase ATP-binding" evidence="1">
    <location>
        <begin position="34"/>
        <end position="198"/>
    </location>
</feature>
<dbReference type="Gene3D" id="3.40.50.300">
    <property type="entry name" value="P-loop containing nucleotide triphosphate hydrolases"/>
    <property type="match status" value="2"/>
</dbReference>
<proteinExistence type="predicted"/>